<keyword evidence="2" id="KW-0503">Monooxygenase</keyword>
<dbReference type="STRING" id="1255658.FM114_08655"/>
<keyword evidence="2" id="KW-0479">Metal-binding</keyword>
<dbReference type="EMBL" id="FUKQ01000032">
    <property type="protein sequence ID" value="SJN33547.1"/>
    <property type="molecule type" value="Genomic_DNA"/>
</dbReference>
<dbReference type="PRINTS" id="PR00385">
    <property type="entry name" value="P450"/>
</dbReference>
<dbReference type="InterPro" id="IPR001128">
    <property type="entry name" value="Cyt_P450"/>
</dbReference>
<sequence>MTARRAVRADEQSGRRVEKVGGIWRVGSLEAARQVLRARHQTTQAGFTAEFIPQGRMEHRPILISDGPVHDEQRSQVARFLAPAVVEERYGEMIDACADRLLDAVGVGGEVELHDLALHYTVEVTAEIVGLTHRSAQRGPVARDRAVRAMSRRLVAFFDQPPFDLSRKDLGRSGRQWARAAHKGLWPLLTFYLADVRPAIRERRRNPSNDVIGHLASQGWSSTNILVEAVTYGTAGMVTTREFICMAAWHLMTNPALAQRYVVAGARERLAILAELIRLEPVVGHLYRRTCAEIVITDGGVSHTIPAGDLVDVSVRDANADPLAMQDPLELCPARELPRGVRAAVLSFGDGAHRCPGETLALMEADVLLTRLLARNPQMLREPSIGWDDLVSGYELRGMAVVLDQPSRGHPTGTAV</sequence>
<evidence type="ECO:0000256" key="1">
    <source>
        <dbReference type="ARBA" id="ARBA00010617"/>
    </source>
</evidence>
<reference evidence="3 4" key="1">
    <citation type="submission" date="2017-02" db="EMBL/GenBank/DDBJ databases">
        <authorList>
            <person name="Peterson S.W."/>
        </authorList>
    </citation>
    <scope>NUCLEOTIDE SEQUENCE [LARGE SCALE GENOMIC DNA]</scope>
    <source>
        <strain evidence="3 4">LSP_Lj1</strain>
    </source>
</reference>
<evidence type="ECO:0000313" key="4">
    <source>
        <dbReference type="Proteomes" id="UP000188342"/>
    </source>
</evidence>
<dbReference type="InterPro" id="IPR017972">
    <property type="entry name" value="Cyt_P450_CS"/>
</dbReference>
<dbReference type="Gene3D" id="1.10.630.10">
    <property type="entry name" value="Cytochrome P450"/>
    <property type="match status" value="1"/>
</dbReference>
<dbReference type="OrthoDB" id="54272at2"/>
<keyword evidence="2" id="KW-0560">Oxidoreductase</keyword>
<dbReference type="GO" id="GO:0020037">
    <property type="term" value="F:heme binding"/>
    <property type="evidence" value="ECO:0007669"/>
    <property type="project" value="InterPro"/>
</dbReference>
<accession>A0A1R4JNI5</accession>
<dbReference type="InterPro" id="IPR036396">
    <property type="entry name" value="Cyt_P450_sf"/>
</dbReference>
<proteinExistence type="inferred from homology"/>
<protein>
    <submittedName>
        <fullName evidence="3">Putative cytochrome P450 hydroxylase</fullName>
    </submittedName>
</protein>
<dbReference type="PANTHER" id="PTHR46696">
    <property type="entry name" value="P450, PUTATIVE (EUROFUNG)-RELATED"/>
    <property type="match status" value="1"/>
</dbReference>
<organism evidence="3 4">
    <name type="scientific">Luteococcus japonicus LSP_Lj1</name>
    <dbReference type="NCBI Taxonomy" id="1255658"/>
    <lineage>
        <taxon>Bacteria</taxon>
        <taxon>Bacillati</taxon>
        <taxon>Actinomycetota</taxon>
        <taxon>Actinomycetes</taxon>
        <taxon>Propionibacteriales</taxon>
        <taxon>Propionibacteriaceae</taxon>
        <taxon>Luteococcus</taxon>
    </lineage>
</organism>
<dbReference type="SUPFAM" id="SSF48264">
    <property type="entry name" value="Cytochrome P450"/>
    <property type="match status" value="1"/>
</dbReference>
<keyword evidence="2" id="KW-0408">Iron</keyword>
<dbReference type="Pfam" id="PF00067">
    <property type="entry name" value="p450"/>
    <property type="match status" value="1"/>
</dbReference>
<dbReference type="GO" id="GO:0005506">
    <property type="term" value="F:iron ion binding"/>
    <property type="evidence" value="ECO:0007669"/>
    <property type="project" value="InterPro"/>
</dbReference>
<dbReference type="PANTHER" id="PTHR46696:SF1">
    <property type="entry name" value="CYTOCHROME P450 YJIB-RELATED"/>
    <property type="match status" value="1"/>
</dbReference>
<dbReference type="PROSITE" id="PS00086">
    <property type="entry name" value="CYTOCHROME_P450"/>
    <property type="match status" value="1"/>
</dbReference>
<evidence type="ECO:0000256" key="2">
    <source>
        <dbReference type="RuleBase" id="RU000461"/>
    </source>
</evidence>
<keyword evidence="2" id="KW-0349">Heme</keyword>
<evidence type="ECO:0000313" key="3">
    <source>
        <dbReference type="EMBL" id="SJN33547.1"/>
    </source>
</evidence>
<keyword evidence="4" id="KW-1185">Reference proteome</keyword>
<comment type="similarity">
    <text evidence="1 2">Belongs to the cytochrome P450 family.</text>
</comment>
<dbReference type="AlphaFoldDB" id="A0A1R4JNI5"/>
<dbReference type="Proteomes" id="UP000188342">
    <property type="component" value="Unassembled WGS sequence"/>
</dbReference>
<name>A0A1R4JNI5_9ACTN</name>
<dbReference type="GO" id="GO:0016705">
    <property type="term" value="F:oxidoreductase activity, acting on paired donors, with incorporation or reduction of molecular oxygen"/>
    <property type="evidence" value="ECO:0007669"/>
    <property type="project" value="InterPro"/>
</dbReference>
<gene>
    <name evidence="3" type="ORF">FM114_08655</name>
</gene>
<dbReference type="CDD" id="cd00302">
    <property type="entry name" value="cytochrome_P450"/>
    <property type="match status" value="1"/>
</dbReference>
<dbReference type="GO" id="GO:0004497">
    <property type="term" value="F:monooxygenase activity"/>
    <property type="evidence" value="ECO:0007669"/>
    <property type="project" value="UniProtKB-KW"/>
</dbReference>
<dbReference type="RefSeq" id="WP_094764738.1">
    <property type="nucleotide sequence ID" value="NZ_FUKQ01000032.1"/>
</dbReference>